<name>A0AA40EI45_9PEZI</name>
<accession>A0AA40EI45</accession>
<protein>
    <submittedName>
        <fullName evidence="1">Uncharacterized protein</fullName>
    </submittedName>
</protein>
<comment type="caution">
    <text evidence="1">The sequence shown here is derived from an EMBL/GenBank/DDBJ whole genome shotgun (WGS) entry which is preliminary data.</text>
</comment>
<dbReference type="PANTHER" id="PTHR38886">
    <property type="entry name" value="SESA DOMAIN-CONTAINING PROTEIN"/>
    <property type="match status" value="1"/>
</dbReference>
<evidence type="ECO:0000313" key="1">
    <source>
        <dbReference type="EMBL" id="KAK0739341.1"/>
    </source>
</evidence>
<organism evidence="1 2">
    <name type="scientific">Apiosordaria backusii</name>
    <dbReference type="NCBI Taxonomy" id="314023"/>
    <lineage>
        <taxon>Eukaryota</taxon>
        <taxon>Fungi</taxon>
        <taxon>Dikarya</taxon>
        <taxon>Ascomycota</taxon>
        <taxon>Pezizomycotina</taxon>
        <taxon>Sordariomycetes</taxon>
        <taxon>Sordariomycetidae</taxon>
        <taxon>Sordariales</taxon>
        <taxon>Lasiosphaeriaceae</taxon>
        <taxon>Apiosordaria</taxon>
    </lineage>
</organism>
<proteinExistence type="predicted"/>
<gene>
    <name evidence="1" type="ORF">B0T21DRAFT_362426</name>
</gene>
<dbReference type="AlphaFoldDB" id="A0AA40EI45"/>
<evidence type="ECO:0000313" key="2">
    <source>
        <dbReference type="Proteomes" id="UP001172159"/>
    </source>
</evidence>
<dbReference type="Proteomes" id="UP001172159">
    <property type="component" value="Unassembled WGS sequence"/>
</dbReference>
<reference evidence="1" key="1">
    <citation type="submission" date="2023-06" db="EMBL/GenBank/DDBJ databases">
        <title>Genome-scale phylogeny and comparative genomics of the fungal order Sordariales.</title>
        <authorList>
            <consortium name="Lawrence Berkeley National Laboratory"/>
            <person name="Hensen N."/>
            <person name="Bonometti L."/>
            <person name="Westerberg I."/>
            <person name="Brannstrom I.O."/>
            <person name="Guillou S."/>
            <person name="Cros-Aarteil S."/>
            <person name="Calhoun S."/>
            <person name="Haridas S."/>
            <person name="Kuo A."/>
            <person name="Mondo S."/>
            <person name="Pangilinan J."/>
            <person name="Riley R."/>
            <person name="Labutti K."/>
            <person name="Andreopoulos B."/>
            <person name="Lipzen A."/>
            <person name="Chen C."/>
            <person name="Yanf M."/>
            <person name="Daum C."/>
            <person name="Ng V."/>
            <person name="Clum A."/>
            <person name="Steindorff A."/>
            <person name="Ohm R."/>
            <person name="Martin F."/>
            <person name="Silar P."/>
            <person name="Natvig D."/>
            <person name="Lalanne C."/>
            <person name="Gautier V."/>
            <person name="Ament-Velasquez S.L."/>
            <person name="Kruys A."/>
            <person name="Hutchinson M.I."/>
            <person name="Powell A.J."/>
            <person name="Barry K."/>
            <person name="Miller A.N."/>
            <person name="Grigoriev I.V."/>
            <person name="Debuchy R."/>
            <person name="Gladieux P."/>
            <person name="Thoren M.H."/>
            <person name="Johannesson H."/>
        </authorList>
    </citation>
    <scope>NUCLEOTIDE SEQUENCE</scope>
    <source>
        <strain evidence="1">CBS 540.89</strain>
    </source>
</reference>
<dbReference type="EMBL" id="JAUKTV010000004">
    <property type="protein sequence ID" value="KAK0739341.1"/>
    <property type="molecule type" value="Genomic_DNA"/>
</dbReference>
<dbReference type="PANTHER" id="PTHR38886:SF1">
    <property type="entry name" value="NACHT-NTPASE AND P-LOOP NTPASES N-TERMINAL DOMAIN-CONTAINING PROTEIN"/>
    <property type="match status" value="1"/>
</dbReference>
<sequence length="434" mass="48268">MGSPVSIGDVIAMSKISWKIAQAFTSGRKSAPFEFREVENQLYSLSSALVAFKDACGGDIAALSVESSKLPTRFQSNEQNEGLQSVAWLLNSCNETLKHLENLVNKYSALATGAEQDNSESRFRRWSDSLVKNYKKIAWTTEAGDIATLRSQLMIHTNSLHLVLGTIVNSRTARIEDSLTTSTAMLREIHSWWTQNLKDTATSSPDTKSLSKNTDREAGSVKFQVSLSLDDGKQLLCTGAYFQENLTDWTSQLFACGCDDITGHPKLKAIALSPITFPFRQGGNNRSWVFYKVLERSTNRLVSVVINNVPVGDIREFEASFVNRLSEATAKAILQQGMSNMLAHLSPDATRVRTLYIQSDTKNIYKLITNVTFGVGHRSLVKDRISGISLLQYRNLGQGSTYKEEEYAELLIYYGGESDDITKSVLHRMLLEVS</sequence>
<keyword evidence="2" id="KW-1185">Reference proteome</keyword>